<dbReference type="Proteomes" id="UP000054736">
    <property type="component" value="Unassembled WGS sequence"/>
</dbReference>
<organism evidence="1 2">
    <name type="scientific">Legionella drozanskii LLAP-1</name>
    <dbReference type="NCBI Taxonomy" id="1212489"/>
    <lineage>
        <taxon>Bacteria</taxon>
        <taxon>Pseudomonadati</taxon>
        <taxon>Pseudomonadota</taxon>
        <taxon>Gammaproteobacteria</taxon>
        <taxon>Legionellales</taxon>
        <taxon>Legionellaceae</taxon>
        <taxon>Legionella</taxon>
    </lineage>
</organism>
<evidence type="ECO:0000313" key="1">
    <source>
        <dbReference type="EMBL" id="KTC87454.1"/>
    </source>
</evidence>
<name>A0A0W0SVQ7_9GAMM</name>
<reference evidence="1 2" key="1">
    <citation type="submission" date="2015-11" db="EMBL/GenBank/DDBJ databases">
        <title>Genomic analysis of 38 Legionella species identifies large and diverse effector repertoires.</title>
        <authorList>
            <person name="Burstein D."/>
            <person name="Amaro F."/>
            <person name="Zusman T."/>
            <person name="Lifshitz Z."/>
            <person name="Cohen O."/>
            <person name="Gilbert J.A."/>
            <person name="Pupko T."/>
            <person name="Shuman H.A."/>
            <person name="Segal G."/>
        </authorList>
    </citation>
    <scope>NUCLEOTIDE SEQUENCE [LARGE SCALE GENOMIC DNA]</scope>
    <source>
        <strain evidence="1 2">ATCC 700990</strain>
    </source>
</reference>
<sequence>MQSKFVPVNAEDFLNNLLNTEGGAKAILVKLEQINGLALKEILGKMDSIQIDTTLQAIKSQSHNPWLDQQIQSNLELVSTAMAEVPPEQDGIRFFPSPSSEMLKGIKEAIEQYKAWKEIDKEYSPILEEELKKRNTSCQPSLN</sequence>
<comment type="caution">
    <text evidence="1">The sequence shown here is derived from an EMBL/GenBank/DDBJ whole genome shotgun (WGS) entry which is preliminary data.</text>
</comment>
<dbReference type="AlphaFoldDB" id="A0A0W0SVQ7"/>
<evidence type="ECO:0000313" key="2">
    <source>
        <dbReference type="Proteomes" id="UP000054736"/>
    </source>
</evidence>
<gene>
    <name evidence="1" type="ORF">Ldro_1073</name>
</gene>
<protein>
    <submittedName>
        <fullName evidence="1">Uncharacterized protein</fullName>
    </submittedName>
</protein>
<dbReference type="EMBL" id="LNXY01000020">
    <property type="protein sequence ID" value="KTC87454.1"/>
    <property type="molecule type" value="Genomic_DNA"/>
</dbReference>
<dbReference type="RefSeq" id="WP_058495390.1">
    <property type="nucleotide sequence ID" value="NZ_CAAAIU010000007.1"/>
</dbReference>
<proteinExistence type="predicted"/>
<dbReference type="PATRIC" id="fig|1212489.4.peg.1130"/>
<keyword evidence="2" id="KW-1185">Reference proteome</keyword>
<accession>A0A0W0SVQ7</accession>